<dbReference type="InterPro" id="IPR008528">
    <property type="entry name" value="unc-13_homologue"/>
</dbReference>
<dbReference type="PANTHER" id="PTHR31280">
    <property type="entry name" value="PROTEIN UNC-13 HOMOLOG"/>
    <property type="match status" value="1"/>
</dbReference>
<accession>A0A835PLU0</accession>
<keyword evidence="5" id="KW-1185">Reference proteome</keyword>
<feature type="compositionally biased region" description="Gly residues" evidence="1">
    <location>
        <begin position="750"/>
        <end position="760"/>
    </location>
</feature>
<feature type="region of interest" description="Disordered" evidence="1">
    <location>
        <begin position="1"/>
        <end position="26"/>
    </location>
</feature>
<dbReference type="InterPro" id="IPR057984">
    <property type="entry name" value="PATROL1_C"/>
</dbReference>
<name>A0A835PLU0_VANPL</name>
<gene>
    <name evidence="4" type="ORF">HPP92_024092</name>
</gene>
<evidence type="ECO:0000313" key="4">
    <source>
        <dbReference type="EMBL" id="KAG0454800.1"/>
    </source>
</evidence>
<feature type="region of interest" description="Disordered" evidence="1">
    <location>
        <begin position="750"/>
        <end position="775"/>
    </location>
</feature>
<dbReference type="InterPro" id="IPR014772">
    <property type="entry name" value="Munc13_dom-2"/>
</dbReference>
<dbReference type="PROSITE" id="PS51258">
    <property type="entry name" value="MHD1"/>
    <property type="match status" value="1"/>
</dbReference>
<dbReference type="Proteomes" id="UP000636800">
    <property type="component" value="Chromosome 13"/>
</dbReference>
<feature type="domain" description="MHD1" evidence="2">
    <location>
        <begin position="574"/>
        <end position="717"/>
    </location>
</feature>
<organism evidence="4 5">
    <name type="scientific">Vanilla planifolia</name>
    <name type="common">Vanilla</name>
    <dbReference type="NCBI Taxonomy" id="51239"/>
    <lineage>
        <taxon>Eukaryota</taxon>
        <taxon>Viridiplantae</taxon>
        <taxon>Streptophyta</taxon>
        <taxon>Embryophyta</taxon>
        <taxon>Tracheophyta</taxon>
        <taxon>Spermatophyta</taxon>
        <taxon>Magnoliopsida</taxon>
        <taxon>Liliopsida</taxon>
        <taxon>Asparagales</taxon>
        <taxon>Orchidaceae</taxon>
        <taxon>Vanilloideae</taxon>
        <taxon>Vanilleae</taxon>
        <taxon>Vanilla</taxon>
    </lineage>
</organism>
<sequence>MGRRASPLSSASATPESEASVSSGDSEIDWPFGARLDTIRRSELRETAYEIFFMSCRSSAGFNSSGTRGGVAVIGSGGEIVLDVTPTLPPSVVGPKGGTGMMVVTSKVKNTLGLKARRPPPMRAMNPMGLTSVAVGSPYVAIPNSPSRSMITHSPGKIRRPMTSAEIMRQQMRVTEQSDHRLRKILVRSFLGQNGRRAETIILPLELLRHLKPSEFTDSNEYHQWQRRQLKILEVGLLLYPCVPLDRLNSAALRFREALRHSEAKPIDTSKNSEAMRSLSSALTTLAWRSNNTSNAERCHWADGFPVNVHLYLTLLHAIFDRREETVVLDEVDELLELIKKTWPTLGINRMIHNVCFTWVLFQQYVATGQVEPDLIKAALSMLVEVANDAKRTTEREPSYVKVLSGVMASMQGWAEKRLVDYHENYDKGTVSNMESILSLALSATKIIVGDLPGMVGSTPGLVEPEMPASSVTNKVEFYIHRSLRNAFTKVFETGHGHVDSMIVEVDEDPGEILIQLAKDTEALAVVERETFSPVLRHWCPAATGVAVVTLHNCFGIVLKQYLAKVSSLTNELVRVLQCAGRLEKLLMQMVVDDAADIDDGDGKNLLKEMLPYEVDMIAAGLLKTWMDERLRIGRECLHRAKETESWMPKSKGEPFAQSAVDLIKLAKVTVDEFFQIPVTSRDDMVQDLAEGLEVIFQEYSTFVASCGTRQSYVPILPQLTRCNQDSRFTKLWKKAKPCTVNMDIERLGVGGGGAEGGTPAGETHHPRPSTSRGTQRLYIRINTLHYLHSHIHSLDKSLTFFSRGGGSAHPGPSPALRHHQHAHANRRLTPATFFDIVRASIQSAIQHVSEVASYRLIFLDSTHSFYEGLYVGDVAGSRIRPSLRILKQNLNLLLTVLTDRAQPVAVKEVMRATFEAFLMVLLAGGTERAFARTDYDMVMEDFRNLKRVFCASGEGLVAEETVDREASVVEGIIGLMSLPTERIIEDFIIAACEAGGAGRGGGFTEGQRLPMPPTTGRWSRSDPNTILRVICHRNDDAANNFLKRAFQLPKRR</sequence>
<comment type="caution">
    <text evidence="4">The sequence shown here is derived from an EMBL/GenBank/DDBJ whole genome shotgun (WGS) entry which is preliminary data.</text>
</comment>
<dbReference type="PROSITE" id="PS51259">
    <property type="entry name" value="MHD2"/>
    <property type="match status" value="1"/>
</dbReference>
<reference evidence="4 5" key="1">
    <citation type="journal article" date="2020" name="Nat. Food">
        <title>A phased Vanilla planifolia genome enables genetic improvement of flavour and production.</title>
        <authorList>
            <person name="Hasing T."/>
            <person name="Tang H."/>
            <person name="Brym M."/>
            <person name="Khazi F."/>
            <person name="Huang T."/>
            <person name="Chambers A.H."/>
        </authorList>
    </citation>
    <scope>NUCLEOTIDE SEQUENCE [LARGE SCALE GENOMIC DNA]</scope>
    <source>
        <tissue evidence="4">Leaf</tissue>
    </source>
</reference>
<evidence type="ECO:0000256" key="1">
    <source>
        <dbReference type="SAM" id="MobiDB-lite"/>
    </source>
</evidence>
<evidence type="ECO:0000259" key="3">
    <source>
        <dbReference type="PROSITE" id="PS51259"/>
    </source>
</evidence>
<dbReference type="InterPro" id="IPR014770">
    <property type="entry name" value="Munc13_1"/>
</dbReference>
<proteinExistence type="predicted"/>
<protein>
    <submittedName>
        <fullName evidence="4">Uncharacterized protein</fullName>
    </submittedName>
</protein>
<evidence type="ECO:0000259" key="2">
    <source>
        <dbReference type="PROSITE" id="PS51258"/>
    </source>
</evidence>
<feature type="region of interest" description="Disordered" evidence="1">
    <location>
        <begin position="804"/>
        <end position="823"/>
    </location>
</feature>
<dbReference type="Pfam" id="PF25761">
    <property type="entry name" value="TPR_PATROL1"/>
    <property type="match status" value="1"/>
</dbReference>
<dbReference type="OrthoDB" id="3222at2759"/>
<evidence type="ECO:0000313" key="5">
    <source>
        <dbReference type="Proteomes" id="UP000636800"/>
    </source>
</evidence>
<feature type="compositionally biased region" description="Low complexity" evidence="1">
    <location>
        <begin position="1"/>
        <end position="23"/>
    </location>
</feature>
<dbReference type="PANTHER" id="PTHR31280:SF1">
    <property type="entry name" value="OS03G0138600 PROTEIN"/>
    <property type="match status" value="1"/>
</dbReference>
<dbReference type="EMBL" id="JADCNL010000013">
    <property type="protein sequence ID" value="KAG0454800.1"/>
    <property type="molecule type" value="Genomic_DNA"/>
</dbReference>
<dbReference type="AlphaFoldDB" id="A0A835PLU0"/>
<feature type="domain" description="MHD2" evidence="3">
    <location>
        <begin position="877"/>
        <end position="988"/>
    </location>
</feature>